<keyword evidence="7 10" id="KW-0573">Peptidoglycan synthesis</keyword>
<dbReference type="Proteomes" id="UP000182769">
    <property type="component" value="Unassembled WGS sequence"/>
</dbReference>
<dbReference type="HAMAP" id="MF_02019">
    <property type="entry name" value="MurF"/>
    <property type="match status" value="1"/>
</dbReference>
<keyword evidence="16" id="KW-1185">Reference proteome</keyword>
<feature type="domain" description="Mur ligase N-terminal catalytic" evidence="12">
    <location>
        <begin position="28"/>
        <end position="72"/>
    </location>
</feature>
<dbReference type="NCBIfam" id="TIGR01143">
    <property type="entry name" value="murF"/>
    <property type="match status" value="1"/>
</dbReference>
<protein>
    <recommendedName>
        <fullName evidence="10 11">UDP-N-acetylmuramoyl-tripeptide--D-alanyl-D-alanine ligase</fullName>
        <ecNumber evidence="10 11">6.3.2.10</ecNumber>
    </recommendedName>
    <alternativeName>
        <fullName evidence="10">D-alanyl-D-alanine-adding enzyme</fullName>
    </alternativeName>
</protein>
<dbReference type="GO" id="GO:0051301">
    <property type="term" value="P:cell division"/>
    <property type="evidence" value="ECO:0007669"/>
    <property type="project" value="UniProtKB-KW"/>
</dbReference>
<dbReference type="OrthoDB" id="9801978at2"/>
<evidence type="ECO:0000313" key="16">
    <source>
        <dbReference type="Proteomes" id="UP000182769"/>
    </source>
</evidence>
<keyword evidence="2 10" id="KW-0436">Ligase</keyword>
<evidence type="ECO:0000256" key="7">
    <source>
        <dbReference type="ARBA" id="ARBA00022984"/>
    </source>
</evidence>
<dbReference type="EC" id="6.3.2.10" evidence="10 11"/>
<dbReference type="RefSeq" id="WP_055464269.1">
    <property type="nucleotide sequence ID" value="NZ_CYHG01000013.1"/>
</dbReference>
<evidence type="ECO:0000256" key="6">
    <source>
        <dbReference type="ARBA" id="ARBA00022960"/>
    </source>
</evidence>
<feature type="domain" description="Mur ligase C-terminal" evidence="13">
    <location>
        <begin position="315"/>
        <end position="440"/>
    </location>
</feature>
<dbReference type="InterPro" id="IPR051046">
    <property type="entry name" value="MurCDEF_CellWall_CoF430Synth"/>
</dbReference>
<evidence type="ECO:0000256" key="2">
    <source>
        <dbReference type="ARBA" id="ARBA00022598"/>
    </source>
</evidence>
<gene>
    <name evidence="10" type="primary">murF</name>
    <name evidence="15" type="ORF">Ga0061065_11361</name>
</gene>
<dbReference type="GO" id="GO:0009252">
    <property type="term" value="P:peptidoglycan biosynthetic process"/>
    <property type="evidence" value="ECO:0007669"/>
    <property type="project" value="UniProtKB-UniRule"/>
</dbReference>
<dbReference type="GO" id="GO:0071555">
    <property type="term" value="P:cell wall organization"/>
    <property type="evidence" value="ECO:0007669"/>
    <property type="project" value="UniProtKB-KW"/>
</dbReference>
<organism evidence="15 16">
    <name type="scientific">Marinomonas fungiae</name>
    <dbReference type="NCBI Taxonomy" id="1137284"/>
    <lineage>
        <taxon>Bacteria</taxon>
        <taxon>Pseudomonadati</taxon>
        <taxon>Pseudomonadota</taxon>
        <taxon>Gammaproteobacteria</taxon>
        <taxon>Oceanospirillales</taxon>
        <taxon>Oceanospirillaceae</taxon>
        <taxon>Marinomonas</taxon>
    </lineage>
</organism>
<dbReference type="InterPro" id="IPR000713">
    <property type="entry name" value="Mur_ligase_N"/>
</dbReference>
<dbReference type="GO" id="GO:0005524">
    <property type="term" value="F:ATP binding"/>
    <property type="evidence" value="ECO:0007669"/>
    <property type="project" value="UniProtKB-UniRule"/>
</dbReference>
<name>A0A0K6IRB4_9GAMM</name>
<keyword evidence="8 10" id="KW-0131">Cell cycle</keyword>
<evidence type="ECO:0000256" key="3">
    <source>
        <dbReference type="ARBA" id="ARBA00022618"/>
    </source>
</evidence>
<dbReference type="UniPathway" id="UPA00219"/>
<evidence type="ECO:0000256" key="1">
    <source>
        <dbReference type="ARBA" id="ARBA00022490"/>
    </source>
</evidence>
<evidence type="ECO:0000256" key="4">
    <source>
        <dbReference type="ARBA" id="ARBA00022741"/>
    </source>
</evidence>
<dbReference type="AlphaFoldDB" id="A0A0K6IRB4"/>
<dbReference type="InterPro" id="IPR036615">
    <property type="entry name" value="Mur_ligase_C_dom_sf"/>
</dbReference>
<dbReference type="Gene3D" id="3.90.190.20">
    <property type="entry name" value="Mur ligase, C-terminal domain"/>
    <property type="match status" value="1"/>
</dbReference>
<evidence type="ECO:0000256" key="8">
    <source>
        <dbReference type="ARBA" id="ARBA00023306"/>
    </source>
</evidence>
<keyword evidence="3 10" id="KW-0132">Cell division</keyword>
<dbReference type="InterPro" id="IPR004101">
    <property type="entry name" value="Mur_ligase_C"/>
</dbReference>
<keyword evidence="1 10" id="KW-0963">Cytoplasm</keyword>
<comment type="catalytic activity">
    <reaction evidence="10 11">
        <text>D-alanyl-D-alanine + UDP-N-acetyl-alpha-D-muramoyl-L-alanyl-gamma-D-glutamyl-meso-2,6-diaminopimelate + ATP = UDP-N-acetyl-alpha-D-muramoyl-L-alanyl-gamma-D-glutamyl-meso-2,6-diaminopimeloyl-D-alanyl-D-alanine + ADP + phosphate + H(+)</text>
        <dbReference type="Rhea" id="RHEA:28374"/>
        <dbReference type="ChEBI" id="CHEBI:15378"/>
        <dbReference type="ChEBI" id="CHEBI:30616"/>
        <dbReference type="ChEBI" id="CHEBI:43474"/>
        <dbReference type="ChEBI" id="CHEBI:57822"/>
        <dbReference type="ChEBI" id="CHEBI:61386"/>
        <dbReference type="ChEBI" id="CHEBI:83905"/>
        <dbReference type="ChEBI" id="CHEBI:456216"/>
        <dbReference type="EC" id="6.3.2.10"/>
    </reaction>
</comment>
<dbReference type="GO" id="GO:0008766">
    <property type="term" value="F:UDP-N-acetylmuramoylalanyl-D-glutamyl-2,6-diaminopimelate-D-alanyl-D-alanine ligase activity"/>
    <property type="evidence" value="ECO:0007669"/>
    <property type="project" value="RHEA"/>
</dbReference>
<dbReference type="InterPro" id="IPR035911">
    <property type="entry name" value="MurE/MurF_N"/>
</dbReference>
<dbReference type="STRING" id="1137284.GCA_001418205_03242"/>
<dbReference type="InterPro" id="IPR036565">
    <property type="entry name" value="Mur-like_cat_sf"/>
</dbReference>
<dbReference type="InterPro" id="IPR013221">
    <property type="entry name" value="Mur_ligase_cen"/>
</dbReference>
<accession>A0A0K6IRB4</accession>
<dbReference type="SUPFAM" id="SSF53244">
    <property type="entry name" value="MurD-like peptide ligases, peptide-binding domain"/>
    <property type="match status" value="1"/>
</dbReference>
<dbReference type="GO" id="GO:0005737">
    <property type="term" value="C:cytoplasm"/>
    <property type="evidence" value="ECO:0007669"/>
    <property type="project" value="UniProtKB-SubCell"/>
</dbReference>
<keyword evidence="9 10" id="KW-0961">Cell wall biogenesis/degradation</keyword>
<feature type="binding site" evidence="10">
    <location>
        <begin position="107"/>
        <end position="113"/>
    </location>
    <ligand>
        <name>ATP</name>
        <dbReference type="ChEBI" id="CHEBI:30616"/>
    </ligand>
</feature>
<evidence type="ECO:0000256" key="10">
    <source>
        <dbReference type="HAMAP-Rule" id="MF_02019"/>
    </source>
</evidence>
<evidence type="ECO:0000256" key="11">
    <source>
        <dbReference type="RuleBase" id="RU004136"/>
    </source>
</evidence>
<evidence type="ECO:0000259" key="13">
    <source>
        <dbReference type="Pfam" id="PF02875"/>
    </source>
</evidence>
<dbReference type="GO" id="GO:0047480">
    <property type="term" value="F:UDP-N-acetylmuramoyl-tripeptide-D-alanyl-D-alanine ligase activity"/>
    <property type="evidence" value="ECO:0007669"/>
    <property type="project" value="UniProtKB-UniRule"/>
</dbReference>
<evidence type="ECO:0000256" key="5">
    <source>
        <dbReference type="ARBA" id="ARBA00022840"/>
    </source>
</evidence>
<comment type="similarity">
    <text evidence="10">Belongs to the MurCDEF family. MurF subfamily.</text>
</comment>
<dbReference type="GO" id="GO:0008360">
    <property type="term" value="P:regulation of cell shape"/>
    <property type="evidence" value="ECO:0007669"/>
    <property type="project" value="UniProtKB-KW"/>
</dbReference>
<comment type="pathway">
    <text evidence="10 11">Cell wall biogenesis; peptidoglycan biosynthesis.</text>
</comment>
<dbReference type="Pfam" id="PF01225">
    <property type="entry name" value="Mur_ligase"/>
    <property type="match status" value="1"/>
</dbReference>
<comment type="function">
    <text evidence="10 11">Involved in cell wall formation. Catalyzes the final step in the synthesis of UDP-N-acetylmuramoyl-pentapeptide, the precursor of murein.</text>
</comment>
<keyword evidence="4 10" id="KW-0547">Nucleotide-binding</keyword>
<dbReference type="Gene3D" id="3.40.1390.10">
    <property type="entry name" value="MurE/MurF, N-terminal domain"/>
    <property type="match status" value="1"/>
</dbReference>
<dbReference type="InterPro" id="IPR005863">
    <property type="entry name" value="UDP-N-AcMur_synth"/>
</dbReference>
<sequence length="453" mass="48646">MLQKLKLSDIANVVGGRLIGQDAVVMDVSTDSREVLEQKLFVALVGERFNGHQFTDLVMQQGATAVLVSEPVTATPRIEVEDTAQAYALIGRMVRRLFTGPVVAITGSNGKTSVKDWLARVLSEHGQVLKTQSNLNNQIGVPKTLLNLSAADQYAVIEAGTSFPGEIEKLGQTIEADVVVLTNASGSHLLGFGSIQGIAIEKGMLFETAKPNATVVLNADDASYDYWLGRVGEREVRSFSFTDPSATLYAKTVQETVSGSNTTLVYRDETYRLTLDRPGKHHIANAMAVALAMTALGFALIDVVAQLKHPEQVPGRMELLTSKNEAVVINDCYNASPKSVEAAIDVLALYANQTKWMVLGALGELGDQETAIHLGLGEYAAQSGIEHLITIGPIAAHAGEGFMQTKTSEQQVHPCQTKDEALAILAALNSEHVILVKGSRSARMEDIVNALKN</sequence>
<proteinExistence type="inferred from homology"/>
<comment type="subcellular location">
    <subcellularLocation>
        <location evidence="10 11">Cytoplasm</location>
    </subcellularLocation>
</comment>
<keyword evidence="5 10" id="KW-0067">ATP-binding</keyword>
<evidence type="ECO:0000259" key="12">
    <source>
        <dbReference type="Pfam" id="PF01225"/>
    </source>
</evidence>
<dbReference type="SUPFAM" id="SSF63418">
    <property type="entry name" value="MurE/MurF N-terminal domain"/>
    <property type="match status" value="1"/>
</dbReference>
<feature type="domain" description="Mur ligase central" evidence="14">
    <location>
        <begin position="105"/>
        <end position="292"/>
    </location>
</feature>
<dbReference type="Pfam" id="PF08245">
    <property type="entry name" value="Mur_ligase_M"/>
    <property type="match status" value="1"/>
</dbReference>
<dbReference type="SUPFAM" id="SSF53623">
    <property type="entry name" value="MurD-like peptide ligases, catalytic domain"/>
    <property type="match status" value="1"/>
</dbReference>
<dbReference type="EMBL" id="CYHG01000013">
    <property type="protein sequence ID" value="CUB05877.1"/>
    <property type="molecule type" value="Genomic_DNA"/>
</dbReference>
<dbReference type="PANTHER" id="PTHR43024:SF1">
    <property type="entry name" value="UDP-N-ACETYLMURAMOYL-TRIPEPTIDE--D-ALANYL-D-ALANINE LIGASE"/>
    <property type="match status" value="1"/>
</dbReference>
<keyword evidence="6 10" id="KW-0133">Cell shape</keyword>
<dbReference type="Gene3D" id="3.40.1190.10">
    <property type="entry name" value="Mur-like, catalytic domain"/>
    <property type="match status" value="1"/>
</dbReference>
<evidence type="ECO:0000259" key="14">
    <source>
        <dbReference type="Pfam" id="PF08245"/>
    </source>
</evidence>
<evidence type="ECO:0000313" key="15">
    <source>
        <dbReference type="EMBL" id="CUB05877.1"/>
    </source>
</evidence>
<dbReference type="PANTHER" id="PTHR43024">
    <property type="entry name" value="UDP-N-ACETYLMURAMOYL-TRIPEPTIDE--D-ALANYL-D-ALANINE LIGASE"/>
    <property type="match status" value="1"/>
</dbReference>
<evidence type="ECO:0000256" key="9">
    <source>
        <dbReference type="ARBA" id="ARBA00023316"/>
    </source>
</evidence>
<dbReference type="Pfam" id="PF02875">
    <property type="entry name" value="Mur_ligase_C"/>
    <property type="match status" value="1"/>
</dbReference>
<reference evidence="16" key="1">
    <citation type="submission" date="2015-08" db="EMBL/GenBank/DDBJ databases">
        <authorList>
            <person name="Varghese N."/>
        </authorList>
    </citation>
    <scope>NUCLEOTIDE SEQUENCE [LARGE SCALE GENOMIC DNA]</scope>
    <source>
        <strain evidence="16">JCM 18476</strain>
    </source>
</reference>